<dbReference type="PANTHER" id="PTHR35024:SF4">
    <property type="entry name" value="POLYMER-FORMING CYTOSKELETAL PROTEIN"/>
    <property type="match status" value="1"/>
</dbReference>
<keyword evidence="4" id="KW-1185">Reference proteome</keyword>
<dbReference type="PANTHER" id="PTHR35024">
    <property type="entry name" value="HYPOTHETICAL CYTOSOLIC PROTEIN"/>
    <property type="match status" value="1"/>
</dbReference>
<gene>
    <name evidence="3" type="ORF">ACFSYS_01910</name>
</gene>
<feature type="region of interest" description="Disordered" evidence="2">
    <location>
        <begin position="119"/>
        <end position="138"/>
    </location>
</feature>
<organism evidence="3 4">
    <name type="scientific">Christiangramia antarctica</name>
    <dbReference type="NCBI Taxonomy" id="2058158"/>
    <lineage>
        <taxon>Bacteria</taxon>
        <taxon>Pseudomonadati</taxon>
        <taxon>Bacteroidota</taxon>
        <taxon>Flavobacteriia</taxon>
        <taxon>Flavobacteriales</taxon>
        <taxon>Flavobacteriaceae</taxon>
        <taxon>Christiangramia</taxon>
    </lineage>
</organism>
<protein>
    <submittedName>
        <fullName evidence="3">Polymer-forming cytoskeletal protein</fullName>
    </submittedName>
</protein>
<reference evidence="4" key="1">
    <citation type="journal article" date="2019" name="Int. J. Syst. Evol. Microbiol.">
        <title>The Global Catalogue of Microorganisms (GCM) 10K type strain sequencing project: providing services to taxonomists for standard genome sequencing and annotation.</title>
        <authorList>
            <consortium name="The Broad Institute Genomics Platform"/>
            <consortium name="The Broad Institute Genome Sequencing Center for Infectious Disease"/>
            <person name="Wu L."/>
            <person name="Ma J."/>
        </authorList>
    </citation>
    <scope>NUCLEOTIDE SEQUENCE [LARGE SCALE GENOMIC DNA]</scope>
    <source>
        <strain evidence="4">KCTC 52925</strain>
    </source>
</reference>
<evidence type="ECO:0000256" key="2">
    <source>
        <dbReference type="SAM" id="MobiDB-lite"/>
    </source>
</evidence>
<name>A0ABW5WYX1_9FLAO</name>
<evidence type="ECO:0000313" key="3">
    <source>
        <dbReference type="EMBL" id="MFD2832025.1"/>
    </source>
</evidence>
<dbReference type="RefSeq" id="WP_251739566.1">
    <property type="nucleotide sequence ID" value="NZ_JBHUOJ010000004.1"/>
</dbReference>
<dbReference type="Pfam" id="PF04519">
    <property type="entry name" value="Bactofilin"/>
    <property type="match status" value="1"/>
</dbReference>
<evidence type="ECO:0000256" key="1">
    <source>
        <dbReference type="ARBA" id="ARBA00044755"/>
    </source>
</evidence>
<proteinExistence type="inferred from homology"/>
<sequence length="138" mass="14570">MFSQSKKVKIATDSNNQNRIAAGTLIIGDISGKGCFRIEGTLKGSLKTPGKVVIGEGGFIEGNLECENADVEGKILGNTKVTNVLTLRGTAKVEGEVIAGSLSIEPGANFNATCQTNQGVKSLNDERTKTERRKEKSA</sequence>
<comment type="similarity">
    <text evidence="1">Belongs to the bactofilin family.</text>
</comment>
<dbReference type="InterPro" id="IPR007607">
    <property type="entry name" value="BacA/B"/>
</dbReference>
<comment type="caution">
    <text evidence="3">The sequence shown here is derived from an EMBL/GenBank/DDBJ whole genome shotgun (WGS) entry which is preliminary data.</text>
</comment>
<dbReference type="EMBL" id="JBHUOJ010000004">
    <property type="protein sequence ID" value="MFD2832025.1"/>
    <property type="molecule type" value="Genomic_DNA"/>
</dbReference>
<accession>A0ABW5WYX1</accession>
<evidence type="ECO:0000313" key="4">
    <source>
        <dbReference type="Proteomes" id="UP001597438"/>
    </source>
</evidence>
<feature type="compositionally biased region" description="Basic and acidic residues" evidence="2">
    <location>
        <begin position="123"/>
        <end position="138"/>
    </location>
</feature>
<dbReference type="Proteomes" id="UP001597438">
    <property type="component" value="Unassembled WGS sequence"/>
</dbReference>